<accession>A0ABU5H9K5</accession>
<keyword evidence="2" id="KW-1185">Reference proteome</keyword>
<dbReference type="Proteomes" id="UP001291309">
    <property type="component" value="Unassembled WGS sequence"/>
</dbReference>
<dbReference type="RefSeq" id="WP_321549049.1">
    <property type="nucleotide sequence ID" value="NZ_JAXIVS010000010.1"/>
</dbReference>
<name>A0ABU5H9K5_9BACT</name>
<protein>
    <submittedName>
        <fullName evidence="1">Uncharacterized protein</fullName>
    </submittedName>
</protein>
<dbReference type="EMBL" id="JAXIVS010000010">
    <property type="protein sequence ID" value="MDY7229995.1"/>
    <property type="molecule type" value="Genomic_DNA"/>
</dbReference>
<gene>
    <name evidence="1" type="ORF">SYV04_26615</name>
</gene>
<comment type="caution">
    <text evidence="1">The sequence shown here is derived from an EMBL/GenBank/DDBJ whole genome shotgun (WGS) entry which is preliminary data.</text>
</comment>
<organism evidence="1 2">
    <name type="scientific">Hyalangium rubrum</name>
    <dbReference type="NCBI Taxonomy" id="3103134"/>
    <lineage>
        <taxon>Bacteria</taxon>
        <taxon>Pseudomonadati</taxon>
        <taxon>Myxococcota</taxon>
        <taxon>Myxococcia</taxon>
        <taxon>Myxococcales</taxon>
        <taxon>Cystobacterineae</taxon>
        <taxon>Archangiaceae</taxon>
        <taxon>Hyalangium</taxon>
    </lineage>
</organism>
<reference evidence="1 2" key="1">
    <citation type="submission" date="2023-12" db="EMBL/GenBank/DDBJ databases">
        <title>the genome sequence of Hyalangium sp. s54d21.</title>
        <authorList>
            <person name="Zhang X."/>
        </authorList>
    </citation>
    <scope>NUCLEOTIDE SEQUENCE [LARGE SCALE GENOMIC DNA]</scope>
    <source>
        <strain evidence="2">s54d21</strain>
    </source>
</reference>
<sequence>MTVSILGWLIQVQLNAAQRQVPSCSILNLNDLLEHDARLHSAHLLQSPYRLRVRRNAMLTDEEGRPFVMNGKQNTRLLSRALSRSHYATP</sequence>
<evidence type="ECO:0000313" key="1">
    <source>
        <dbReference type="EMBL" id="MDY7229995.1"/>
    </source>
</evidence>
<proteinExistence type="predicted"/>
<evidence type="ECO:0000313" key="2">
    <source>
        <dbReference type="Proteomes" id="UP001291309"/>
    </source>
</evidence>